<keyword evidence="1" id="KW-0175">Coiled coil</keyword>
<evidence type="ECO:0000313" key="5">
    <source>
        <dbReference type="Proteomes" id="UP000472275"/>
    </source>
</evidence>
<accession>A0A663EW57</accession>
<reference evidence="4" key="2">
    <citation type="submission" date="2025-09" db="UniProtKB">
        <authorList>
            <consortium name="Ensembl"/>
        </authorList>
    </citation>
    <scope>IDENTIFICATION</scope>
</reference>
<sequence>MHVAKNRFVSQGIKLSAEVKPFVPKHAAVTVAWSEPSEACVFPRYLTTCYPFVQEPSLDNVLGDPAFREYSSCSYSPDVVSNVYPVAGSQYHSNNSTHCNGSGIVSESAEQRYPIRQESKNLSKQRRSKEGEKKLDKKRHDGDGSSVRIVNRTSFQTSACSRDSVKPDRFNKTTNKKSTQTPKPESLPVPTFEATILDFHKSQSLGSSEILNVQHKSGPICGAERNVACLSQPQMSLLLNTEEDTSAESKASSKTLDETVATLIPSSFDGRAAFPETPADGSAQPHVSWAMVLSQPPKKIVSSPASEGLSRCKGKQDSEAKQSETKNDASETEPEEVSEKKKKKKKKKKKTKSPTDVEKPQNEPTKVQEPPRIEDAEEFPDLAAASDRKNRLGSQKSSFTPSVRKQSEIHLPEEPWDSRSPTLDGTPKVVDGLSGKQASSSMLERKKTQETSRSSGKKSQIPVQLDLGGMLAVLEQKQQTEKSKQSSKPVVLSVGGAIPLLSKEPATATKSHRLNQGKMPHNPLDSSAPLVKKGKQREVPKAKRPTPLKKIILKEREQRKQQHLLEQTAVPKDEDSICQSTENITEDETLLQDSQAAVPAAQVAEGFLENTGIKDSTESSMTSKQLTFSLPKIHSRNFRDYCSQVLSKEVDSCVTDLLKELVRFQDRLYQKDPVKAKIKRRLVMGLREVLKHLKLKKLKCVIISPNCEKIQSKGGLDETLHNIIDCACEQNIPFVFALNRKALGRCVNKAVPVSVVGIFSYDGAQDHFHRMVQLTTEARKAYKDMIAALEEEAEGGLRETQPSILTTDYEKNGLSETVKTSSKDSDEDVPNYIKIWKRKLEEEYNPYALELEKSAAADMVIVNSEEHQ</sequence>
<evidence type="ECO:0000256" key="2">
    <source>
        <dbReference type="SAM" id="MobiDB-lite"/>
    </source>
</evidence>
<dbReference type="Gene3D" id="3.30.1330.30">
    <property type="match status" value="1"/>
</dbReference>
<dbReference type="InterPro" id="IPR004038">
    <property type="entry name" value="Ribosomal_eL8/eL30/eS12/Gad45"/>
</dbReference>
<name>A0A663EW57_AQUCH</name>
<feature type="compositionally biased region" description="Polar residues" evidence="2">
    <location>
        <begin position="392"/>
        <end position="404"/>
    </location>
</feature>
<dbReference type="FunFam" id="3.30.1330.30:FF:000004">
    <property type="entry name" value="selenocysteine insertion sequence-binding protein 2"/>
    <property type="match status" value="1"/>
</dbReference>
<dbReference type="GO" id="GO:0005739">
    <property type="term" value="C:mitochondrion"/>
    <property type="evidence" value="ECO:0007669"/>
    <property type="project" value="TreeGrafter"/>
</dbReference>
<feature type="compositionally biased region" description="Basic and acidic residues" evidence="2">
    <location>
        <begin position="405"/>
        <end position="417"/>
    </location>
</feature>
<evidence type="ECO:0000259" key="3">
    <source>
        <dbReference type="Pfam" id="PF01248"/>
    </source>
</evidence>
<dbReference type="InterPro" id="IPR029064">
    <property type="entry name" value="Ribosomal_eL30-like_sf"/>
</dbReference>
<dbReference type="GO" id="GO:0043021">
    <property type="term" value="F:ribonucleoprotein complex binding"/>
    <property type="evidence" value="ECO:0007669"/>
    <property type="project" value="TreeGrafter"/>
</dbReference>
<evidence type="ECO:0000313" key="4">
    <source>
        <dbReference type="Ensembl" id="ENSACCP00020016224.1"/>
    </source>
</evidence>
<dbReference type="PANTHER" id="PTHR13284">
    <property type="entry name" value="GH01354P"/>
    <property type="match status" value="1"/>
</dbReference>
<feature type="compositionally biased region" description="Polar residues" evidence="2">
    <location>
        <begin position="451"/>
        <end position="462"/>
    </location>
</feature>
<feature type="compositionally biased region" description="Basic and acidic residues" evidence="2">
    <location>
        <begin position="128"/>
        <end position="143"/>
    </location>
</feature>
<protein>
    <submittedName>
        <fullName evidence="4">SECIS binding protein 2</fullName>
    </submittedName>
</protein>
<feature type="domain" description="Ribosomal protein eL8/eL30/eS12/Gadd45" evidence="3">
    <location>
        <begin position="673"/>
        <end position="766"/>
    </location>
</feature>
<dbReference type="AlphaFoldDB" id="A0A663EW57"/>
<feature type="region of interest" description="Disordered" evidence="2">
    <location>
        <begin position="115"/>
        <end position="188"/>
    </location>
</feature>
<organism evidence="4 5">
    <name type="scientific">Aquila chrysaetos chrysaetos</name>
    <dbReference type="NCBI Taxonomy" id="223781"/>
    <lineage>
        <taxon>Eukaryota</taxon>
        <taxon>Metazoa</taxon>
        <taxon>Chordata</taxon>
        <taxon>Craniata</taxon>
        <taxon>Vertebrata</taxon>
        <taxon>Euteleostomi</taxon>
        <taxon>Archelosauria</taxon>
        <taxon>Archosauria</taxon>
        <taxon>Dinosauria</taxon>
        <taxon>Saurischia</taxon>
        <taxon>Theropoda</taxon>
        <taxon>Coelurosauria</taxon>
        <taxon>Aves</taxon>
        <taxon>Neognathae</taxon>
        <taxon>Neoaves</taxon>
        <taxon>Telluraves</taxon>
        <taxon>Accipitrimorphae</taxon>
        <taxon>Accipitriformes</taxon>
        <taxon>Accipitridae</taxon>
        <taxon>Accipitrinae</taxon>
        <taxon>Aquila</taxon>
    </lineage>
</organism>
<dbReference type="GO" id="GO:1990904">
    <property type="term" value="C:ribonucleoprotein complex"/>
    <property type="evidence" value="ECO:0007669"/>
    <property type="project" value="TreeGrafter"/>
</dbReference>
<feature type="region of interest" description="Disordered" evidence="2">
    <location>
        <begin position="498"/>
        <end position="544"/>
    </location>
</feature>
<dbReference type="Pfam" id="PF01248">
    <property type="entry name" value="Ribosomal_L7Ae"/>
    <property type="match status" value="1"/>
</dbReference>
<dbReference type="InterPro" id="IPR040051">
    <property type="entry name" value="SECISBP2"/>
</dbReference>
<feature type="coiled-coil region" evidence="1">
    <location>
        <begin position="772"/>
        <end position="799"/>
    </location>
</feature>
<reference evidence="4" key="1">
    <citation type="submission" date="2025-08" db="UniProtKB">
        <authorList>
            <consortium name="Ensembl"/>
        </authorList>
    </citation>
    <scope>IDENTIFICATION</scope>
</reference>
<feature type="compositionally biased region" description="Basic residues" evidence="2">
    <location>
        <begin position="340"/>
        <end position="352"/>
    </location>
</feature>
<dbReference type="Ensembl" id="ENSACCT00020016927.1">
    <property type="protein sequence ID" value="ENSACCP00020016224.1"/>
    <property type="gene ID" value="ENSACCG00020011109.1"/>
</dbReference>
<dbReference type="GO" id="GO:0035368">
    <property type="term" value="F:selenocysteine insertion sequence binding"/>
    <property type="evidence" value="ECO:0007669"/>
    <property type="project" value="InterPro"/>
</dbReference>
<dbReference type="Proteomes" id="UP000472275">
    <property type="component" value="Chromosome Z"/>
</dbReference>
<proteinExistence type="predicted"/>
<feature type="compositionally biased region" description="Polar residues" evidence="2">
    <location>
        <begin position="151"/>
        <end position="161"/>
    </location>
</feature>
<feature type="region of interest" description="Disordered" evidence="2">
    <location>
        <begin position="298"/>
        <end position="463"/>
    </location>
</feature>
<dbReference type="SUPFAM" id="SSF55315">
    <property type="entry name" value="L30e-like"/>
    <property type="match status" value="1"/>
</dbReference>
<feature type="compositionally biased region" description="Polar residues" evidence="2">
    <location>
        <begin position="172"/>
        <end position="183"/>
    </location>
</feature>
<keyword evidence="5" id="KW-1185">Reference proteome</keyword>
<dbReference type="GO" id="GO:0001514">
    <property type="term" value="P:selenocysteine incorporation"/>
    <property type="evidence" value="ECO:0007669"/>
    <property type="project" value="UniProtKB-ARBA"/>
</dbReference>
<dbReference type="GO" id="GO:0003730">
    <property type="term" value="F:mRNA 3'-UTR binding"/>
    <property type="evidence" value="ECO:0007669"/>
    <property type="project" value="TreeGrafter"/>
</dbReference>
<evidence type="ECO:0000256" key="1">
    <source>
        <dbReference type="SAM" id="Coils"/>
    </source>
</evidence>
<dbReference type="GeneTree" id="ENSGT00490000043356"/>
<feature type="compositionally biased region" description="Basic and acidic residues" evidence="2">
    <location>
        <begin position="314"/>
        <end position="329"/>
    </location>
</feature>
<dbReference type="PANTHER" id="PTHR13284:SF9">
    <property type="entry name" value="SELENOCYSTEINE INSERTION SEQUENCE-BINDING PROTEIN 2"/>
    <property type="match status" value="1"/>
</dbReference>